<dbReference type="RefSeq" id="WP_161033628.1">
    <property type="nucleotide sequence ID" value="NZ_WWCL01000001.1"/>
</dbReference>
<proteinExistence type="predicted"/>
<name>A0A845HW75_9BURK</name>
<evidence type="ECO:0000313" key="2">
    <source>
        <dbReference type="Proteomes" id="UP000444316"/>
    </source>
</evidence>
<comment type="caution">
    <text evidence="1">The sequence shown here is derived from an EMBL/GenBank/DDBJ whole genome shotgun (WGS) entry which is preliminary data.</text>
</comment>
<accession>A0A845HW75</accession>
<evidence type="ECO:0000313" key="1">
    <source>
        <dbReference type="EMBL" id="MYN43825.1"/>
    </source>
</evidence>
<reference evidence="1" key="1">
    <citation type="submission" date="2019-12" db="EMBL/GenBank/DDBJ databases">
        <title>Novel species isolated from a subtropical stream in China.</title>
        <authorList>
            <person name="Lu H."/>
        </authorList>
    </citation>
    <scope>NUCLEOTIDE SEQUENCE [LARGE SCALE GENOMIC DNA]</scope>
    <source>
        <strain evidence="1">FT93W</strain>
    </source>
</reference>
<sequence length="46" mass="5330">MLAQQLVQGLERQQLVLVPEQRLGPELAQQQRPAQQLVQRLAWQLV</sequence>
<gene>
    <name evidence="1" type="ORF">GTP23_01925</name>
</gene>
<dbReference type="EMBL" id="WWCL01000001">
    <property type="protein sequence ID" value="MYN43825.1"/>
    <property type="molecule type" value="Genomic_DNA"/>
</dbReference>
<dbReference type="Proteomes" id="UP000444316">
    <property type="component" value="Unassembled WGS sequence"/>
</dbReference>
<protein>
    <submittedName>
        <fullName evidence="1">Uncharacterized protein</fullName>
    </submittedName>
</protein>
<dbReference type="AlphaFoldDB" id="A0A845HW75"/>
<keyword evidence="2" id="KW-1185">Reference proteome</keyword>
<organism evidence="1 2">
    <name type="scientific">Duganella fentianensis</name>
    <dbReference type="NCBI Taxonomy" id="2692177"/>
    <lineage>
        <taxon>Bacteria</taxon>
        <taxon>Pseudomonadati</taxon>
        <taxon>Pseudomonadota</taxon>
        <taxon>Betaproteobacteria</taxon>
        <taxon>Burkholderiales</taxon>
        <taxon>Oxalobacteraceae</taxon>
        <taxon>Telluria group</taxon>
        <taxon>Duganella</taxon>
    </lineage>
</organism>